<keyword evidence="4" id="KW-0460">Magnesium</keyword>
<dbReference type="PROSITE" id="PS50126">
    <property type="entry name" value="S1"/>
    <property type="match status" value="1"/>
</dbReference>
<comment type="cofactor">
    <cofactor evidence="1">
        <name>Mg(2+)</name>
        <dbReference type="ChEBI" id="CHEBI:18420"/>
    </cofactor>
</comment>
<dbReference type="Proteomes" id="UP000013085">
    <property type="component" value="Unassembled WGS sequence"/>
</dbReference>
<evidence type="ECO:0000313" key="7">
    <source>
        <dbReference type="EMBL" id="ENZ05886.1"/>
    </source>
</evidence>
<dbReference type="GO" id="GO:0005737">
    <property type="term" value="C:cytoplasm"/>
    <property type="evidence" value="ECO:0007669"/>
    <property type="project" value="TreeGrafter"/>
</dbReference>
<gene>
    <name evidence="7" type="ORF">HMPREF1090_05559</name>
</gene>
<protein>
    <submittedName>
        <fullName evidence="7">Rne/Rng family ribonuclease</fullName>
    </submittedName>
</protein>
<dbReference type="AlphaFoldDB" id="A0A0E2H2R7"/>
<dbReference type="PANTHER" id="PTHR30001:SF0">
    <property type="entry name" value="RIBONUCLEASE G"/>
    <property type="match status" value="1"/>
</dbReference>
<dbReference type="Pfam" id="PF10150">
    <property type="entry name" value="RNase_E_G"/>
    <property type="match status" value="1"/>
</dbReference>
<dbReference type="SMART" id="SM00316">
    <property type="entry name" value="S1"/>
    <property type="match status" value="1"/>
</dbReference>
<evidence type="ECO:0000259" key="6">
    <source>
        <dbReference type="PROSITE" id="PS50126"/>
    </source>
</evidence>
<organism evidence="7 8">
    <name type="scientific">[Clostridium] clostridioforme 90A8</name>
    <dbReference type="NCBI Taxonomy" id="999408"/>
    <lineage>
        <taxon>Bacteria</taxon>
        <taxon>Bacillati</taxon>
        <taxon>Bacillota</taxon>
        <taxon>Clostridia</taxon>
        <taxon>Lachnospirales</taxon>
        <taxon>Lachnospiraceae</taxon>
        <taxon>Enterocloster</taxon>
    </lineage>
</organism>
<dbReference type="GO" id="GO:0006364">
    <property type="term" value="P:rRNA processing"/>
    <property type="evidence" value="ECO:0007669"/>
    <property type="project" value="TreeGrafter"/>
</dbReference>
<dbReference type="GO" id="GO:0003723">
    <property type="term" value="F:RNA binding"/>
    <property type="evidence" value="ECO:0007669"/>
    <property type="project" value="UniProtKB-KW"/>
</dbReference>
<reference evidence="7 8" key="1">
    <citation type="submission" date="2013-01" db="EMBL/GenBank/DDBJ databases">
        <title>The Genome Sequence of Clostridium clostridioforme 90A8.</title>
        <authorList>
            <consortium name="The Broad Institute Genome Sequencing Platform"/>
            <person name="Earl A."/>
            <person name="Ward D."/>
            <person name="Feldgarden M."/>
            <person name="Gevers D."/>
            <person name="Courvalin P."/>
            <person name="Lambert T."/>
            <person name="Walker B."/>
            <person name="Young S.K."/>
            <person name="Zeng Q."/>
            <person name="Gargeya S."/>
            <person name="Fitzgerald M."/>
            <person name="Haas B."/>
            <person name="Abouelleil A."/>
            <person name="Alvarado L."/>
            <person name="Arachchi H.M."/>
            <person name="Berlin A.M."/>
            <person name="Chapman S.B."/>
            <person name="Dewar J."/>
            <person name="Goldberg J."/>
            <person name="Griggs A."/>
            <person name="Gujja S."/>
            <person name="Hansen M."/>
            <person name="Howarth C."/>
            <person name="Imamovic A."/>
            <person name="Larimer J."/>
            <person name="McCowan C."/>
            <person name="Murphy C."/>
            <person name="Neiman D."/>
            <person name="Pearson M."/>
            <person name="Priest M."/>
            <person name="Roberts A."/>
            <person name="Saif S."/>
            <person name="Shea T."/>
            <person name="Sisk P."/>
            <person name="Sykes S."/>
            <person name="Wortman J."/>
            <person name="Nusbaum C."/>
            <person name="Birren B."/>
        </authorList>
    </citation>
    <scope>NUCLEOTIDE SEQUENCE [LARGE SCALE GENOMIC DNA]</scope>
    <source>
        <strain evidence="7 8">90A8</strain>
    </source>
</reference>
<dbReference type="GO" id="GO:0046872">
    <property type="term" value="F:metal ion binding"/>
    <property type="evidence" value="ECO:0007669"/>
    <property type="project" value="UniProtKB-KW"/>
</dbReference>
<evidence type="ECO:0000256" key="1">
    <source>
        <dbReference type="ARBA" id="ARBA00001946"/>
    </source>
</evidence>
<dbReference type="InterPro" id="IPR019307">
    <property type="entry name" value="RNA-bd_AU-1/RNase_E/G"/>
</dbReference>
<dbReference type="PATRIC" id="fig|999408.3.peg.5963"/>
<evidence type="ECO:0000256" key="3">
    <source>
        <dbReference type="ARBA" id="ARBA00022801"/>
    </source>
</evidence>
<keyword evidence="5" id="KW-0694">RNA-binding</keyword>
<dbReference type="InterPro" id="IPR012340">
    <property type="entry name" value="NA-bd_OB-fold"/>
</dbReference>
<evidence type="ECO:0000256" key="2">
    <source>
        <dbReference type="ARBA" id="ARBA00022723"/>
    </source>
</evidence>
<dbReference type="RefSeq" id="WP_002595012.1">
    <property type="nucleotide sequence ID" value="NZ_KB850999.1"/>
</dbReference>
<dbReference type="PANTHER" id="PTHR30001">
    <property type="entry name" value="RIBONUCLEASE"/>
    <property type="match status" value="1"/>
</dbReference>
<dbReference type="CDD" id="cd04453">
    <property type="entry name" value="S1_RNase_E"/>
    <property type="match status" value="1"/>
</dbReference>
<accession>A0A0E2H2R7</accession>
<keyword evidence="3" id="KW-0378">Hydrolase</keyword>
<comment type="caution">
    <text evidence="7">The sequence shown here is derived from an EMBL/GenBank/DDBJ whole genome shotgun (WGS) entry which is preliminary data.</text>
</comment>
<dbReference type="InterPro" id="IPR004659">
    <property type="entry name" value="RNase_E/G"/>
</dbReference>
<dbReference type="HOGENOM" id="CLU_003468_5_3_9"/>
<evidence type="ECO:0000256" key="5">
    <source>
        <dbReference type="ARBA" id="ARBA00022884"/>
    </source>
</evidence>
<dbReference type="GO" id="GO:0004540">
    <property type="term" value="F:RNA nuclease activity"/>
    <property type="evidence" value="ECO:0007669"/>
    <property type="project" value="InterPro"/>
</dbReference>
<dbReference type="EMBL" id="AGYR01000077">
    <property type="protein sequence ID" value="ENZ05886.1"/>
    <property type="molecule type" value="Genomic_DNA"/>
</dbReference>
<feature type="domain" description="S1 motif" evidence="6">
    <location>
        <begin position="38"/>
        <end position="109"/>
    </location>
</feature>
<dbReference type="GO" id="GO:0016787">
    <property type="term" value="F:hydrolase activity"/>
    <property type="evidence" value="ECO:0007669"/>
    <property type="project" value="UniProtKB-KW"/>
</dbReference>
<evidence type="ECO:0000256" key="4">
    <source>
        <dbReference type="ARBA" id="ARBA00022842"/>
    </source>
</evidence>
<keyword evidence="2" id="KW-0479">Metal-binding</keyword>
<evidence type="ECO:0000313" key="8">
    <source>
        <dbReference type="Proteomes" id="UP000013085"/>
    </source>
</evidence>
<dbReference type="Gene3D" id="2.40.50.140">
    <property type="entry name" value="Nucleic acid-binding proteins"/>
    <property type="match status" value="1"/>
</dbReference>
<sequence>MDKLVVTRRGDKVCTAVVSDGKVSQLMLEPDTADSLLGNIYIGKVQKVVSNINAAFIDIGPGCTGYYSLQERWKPERLKTGDELVVQVSKDAVKTKAPVVTERLSFTGRYCVLAVGKTGIGFSAKIRDAPYKARLRSLLECDLAGTEDLGVIVRTNAVTVENRIVREELAELMGTWQRLSADAACRVCYSCLYRALPGYIAAIRDSFCGTLEEIITDVPEYHRELGAYLEMYQKEDADRLTLYEDSLLPLSKLYSLETAFEKALGKNVWLKSGGYLVIEPTEAMTVIDVNTGKYSGRKNMQDTICRINMEAADEIGRQLRLRNLSGIIIVDFIDMEREEDRKALLAHLGDVVSKDPVKTTVVDMTALNLVELTRKKMRRPLHEQV</sequence>
<dbReference type="SUPFAM" id="SSF50249">
    <property type="entry name" value="Nucleic acid-binding proteins"/>
    <property type="match status" value="1"/>
</dbReference>
<dbReference type="InterPro" id="IPR003029">
    <property type="entry name" value="S1_domain"/>
</dbReference>
<proteinExistence type="predicted"/>
<name>A0A0E2H2R7_9FIRM</name>